<organism evidence="1 2">
    <name type="scientific">Daucus carota subsp. sativus</name>
    <name type="common">Carrot</name>
    <dbReference type="NCBI Taxonomy" id="79200"/>
    <lineage>
        <taxon>Eukaryota</taxon>
        <taxon>Viridiplantae</taxon>
        <taxon>Streptophyta</taxon>
        <taxon>Embryophyta</taxon>
        <taxon>Tracheophyta</taxon>
        <taxon>Spermatophyta</taxon>
        <taxon>Magnoliopsida</taxon>
        <taxon>eudicotyledons</taxon>
        <taxon>Gunneridae</taxon>
        <taxon>Pentapetalae</taxon>
        <taxon>asterids</taxon>
        <taxon>campanulids</taxon>
        <taxon>Apiales</taxon>
        <taxon>Apiaceae</taxon>
        <taxon>Apioideae</taxon>
        <taxon>Scandiceae</taxon>
        <taxon>Daucinae</taxon>
        <taxon>Daucus</taxon>
        <taxon>Daucus sect. Daucus</taxon>
    </lineage>
</organism>
<sequence length="24" mass="3021">MRWFSLSVYVVRRFIISLYCRVIL</sequence>
<name>A0AAF0X274_DAUCS</name>
<dbReference type="Proteomes" id="UP000077755">
    <property type="component" value="Chromosome 4"/>
</dbReference>
<evidence type="ECO:0000313" key="1">
    <source>
        <dbReference type="EMBL" id="WOG98898.1"/>
    </source>
</evidence>
<reference evidence="1" key="1">
    <citation type="journal article" date="2016" name="Nat. Genet.">
        <title>A high-quality carrot genome assembly provides new insights into carotenoid accumulation and asterid genome evolution.</title>
        <authorList>
            <person name="Iorizzo M."/>
            <person name="Ellison S."/>
            <person name="Senalik D."/>
            <person name="Zeng P."/>
            <person name="Satapoomin P."/>
            <person name="Huang J."/>
            <person name="Bowman M."/>
            <person name="Iovene M."/>
            <person name="Sanseverino W."/>
            <person name="Cavagnaro P."/>
            <person name="Yildiz M."/>
            <person name="Macko-Podgorni A."/>
            <person name="Moranska E."/>
            <person name="Grzebelus E."/>
            <person name="Grzebelus D."/>
            <person name="Ashrafi H."/>
            <person name="Zheng Z."/>
            <person name="Cheng S."/>
            <person name="Spooner D."/>
            <person name="Van Deynze A."/>
            <person name="Simon P."/>
        </authorList>
    </citation>
    <scope>NUCLEOTIDE SEQUENCE</scope>
    <source>
        <tissue evidence="1">Leaf</tissue>
    </source>
</reference>
<dbReference type="AlphaFoldDB" id="A0AAF0X274"/>
<dbReference type="EMBL" id="CP093346">
    <property type="protein sequence ID" value="WOG98898.1"/>
    <property type="molecule type" value="Genomic_DNA"/>
</dbReference>
<gene>
    <name evidence="1" type="ORF">DCAR_0418244</name>
</gene>
<proteinExistence type="predicted"/>
<accession>A0AAF0X274</accession>
<reference evidence="1" key="2">
    <citation type="submission" date="2022-03" db="EMBL/GenBank/DDBJ databases">
        <title>Draft title - Genomic analysis of global carrot germplasm unveils the trajectory of domestication and the origin of high carotenoid orange carrot.</title>
        <authorList>
            <person name="Iorizzo M."/>
            <person name="Ellison S."/>
            <person name="Senalik D."/>
            <person name="Macko-Podgorni A."/>
            <person name="Grzebelus D."/>
            <person name="Bostan H."/>
            <person name="Rolling W."/>
            <person name="Curaba J."/>
            <person name="Simon P."/>
        </authorList>
    </citation>
    <scope>NUCLEOTIDE SEQUENCE</scope>
    <source>
        <tissue evidence="1">Leaf</tissue>
    </source>
</reference>
<evidence type="ECO:0000313" key="2">
    <source>
        <dbReference type="Proteomes" id="UP000077755"/>
    </source>
</evidence>
<protein>
    <submittedName>
        <fullName evidence="1">Uncharacterized protein</fullName>
    </submittedName>
</protein>
<keyword evidence="2" id="KW-1185">Reference proteome</keyword>